<dbReference type="AlphaFoldDB" id="A0AAW6TXM5"/>
<accession>A0AAW6TXM5</accession>
<proteinExistence type="predicted"/>
<sequence>MQVPLQVSFKSIPHTAAIEGLIRRKADKLERVCDHLSSCRVAVERPQKRPEDGNPYRVRIDMTVPPGHEVVVKNEPGKGKTHDGLDVVIRDAFDTASRRLRKLVALQQGRRRGAS</sequence>
<reference evidence="1" key="1">
    <citation type="submission" date="2023-05" db="EMBL/GenBank/DDBJ databases">
        <title>Anaerotaeda fermentans gen. nov., sp. nov., a novel anaerobic planctomycete of the new family within the order Sedimentisphaerales isolated from Taman Peninsula, Russia.</title>
        <authorList>
            <person name="Khomyakova M.A."/>
            <person name="Merkel A.Y."/>
            <person name="Slobodkin A.I."/>
        </authorList>
    </citation>
    <scope>NUCLEOTIDE SEQUENCE</scope>
    <source>
        <strain evidence="1">M17dextr</strain>
    </source>
</reference>
<dbReference type="InterPro" id="IPR003489">
    <property type="entry name" value="RHF/RaiA"/>
</dbReference>
<dbReference type="Proteomes" id="UP001431776">
    <property type="component" value="Unassembled WGS sequence"/>
</dbReference>
<evidence type="ECO:0000313" key="1">
    <source>
        <dbReference type="EMBL" id="MDI6450375.1"/>
    </source>
</evidence>
<dbReference type="RefSeq" id="WP_349245785.1">
    <property type="nucleotide sequence ID" value="NZ_JASCXX010000019.1"/>
</dbReference>
<name>A0AAW6TXM5_9BACT</name>
<dbReference type="EMBL" id="JASCXX010000019">
    <property type="protein sequence ID" value="MDI6450375.1"/>
    <property type="molecule type" value="Genomic_DNA"/>
</dbReference>
<dbReference type="SUPFAM" id="SSF69754">
    <property type="entry name" value="Ribosome binding protein Y (YfiA homologue)"/>
    <property type="match status" value="1"/>
</dbReference>
<dbReference type="Gene3D" id="3.30.160.100">
    <property type="entry name" value="Ribosome hibernation promotion factor-like"/>
    <property type="match status" value="1"/>
</dbReference>
<gene>
    <name evidence="1" type="ORF">QJ522_15040</name>
</gene>
<keyword evidence="2" id="KW-1185">Reference proteome</keyword>
<dbReference type="Pfam" id="PF02482">
    <property type="entry name" value="Ribosomal_S30AE"/>
    <property type="match status" value="1"/>
</dbReference>
<comment type="caution">
    <text evidence="1">The sequence shown here is derived from an EMBL/GenBank/DDBJ whole genome shotgun (WGS) entry which is preliminary data.</text>
</comment>
<protein>
    <submittedName>
        <fullName evidence="1">HPF/RaiA family ribosome-associated protein</fullName>
    </submittedName>
</protein>
<evidence type="ECO:0000313" key="2">
    <source>
        <dbReference type="Proteomes" id="UP001431776"/>
    </source>
</evidence>
<organism evidence="1 2">
    <name type="scientific">Anaerobaca lacustris</name>
    <dbReference type="NCBI Taxonomy" id="3044600"/>
    <lineage>
        <taxon>Bacteria</taxon>
        <taxon>Pseudomonadati</taxon>
        <taxon>Planctomycetota</taxon>
        <taxon>Phycisphaerae</taxon>
        <taxon>Sedimentisphaerales</taxon>
        <taxon>Anaerobacaceae</taxon>
        <taxon>Anaerobaca</taxon>
    </lineage>
</organism>
<dbReference type="InterPro" id="IPR036567">
    <property type="entry name" value="RHF-like"/>
</dbReference>